<dbReference type="AlphaFoldDB" id="X1G928"/>
<organism evidence="1">
    <name type="scientific">marine sediment metagenome</name>
    <dbReference type="NCBI Taxonomy" id="412755"/>
    <lineage>
        <taxon>unclassified sequences</taxon>
        <taxon>metagenomes</taxon>
        <taxon>ecological metagenomes</taxon>
    </lineage>
</organism>
<comment type="caution">
    <text evidence="1">The sequence shown here is derived from an EMBL/GenBank/DDBJ whole genome shotgun (WGS) entry which is preliminary data.</text>
</comment>
<sequence length="79" mass="9320">MSRMFKSIDKTWNVYVGCGHDCTYCNARKAAETRFRHILRYRDGFTPHLVEEELDRCFKPGQFIFVAYMGDIAFATKEE</sequence>
<gene>
    <name evidence="1" type="ORF">S03H2_24746</name>
</gene>
<proteinExistence type="predicted"/>
<reference evidence="1" key="1">
    <citation type="journal article" date="2014" name="Front. Microbiol.">
        <title>High frequency of phylogenetically diverse reductive dehalogenase-homologous genes in deep subseafloor sedimentary metagenomes.</title>
        <authorList>
            <person name="Kawai M."/>
            <person name="Futagami T."/>
            <person name="Toyoda A."/>
            <person name="Takaki Y."/>
            <person name="Nishi S."/>
            <person name="Hori S."/>
            <person name="Arai W."/>
            <person name="Tsubouchi T."/>
            <person name="Morono Y."/>
            <person name="Uchiyama I."/>
            <person name="Ito T."/>
            <person name="Fujiyama A."/>
            <person name="Inagaki F."/>
            <person name="Takami H."/>
        </authorList>
    </citation>
    <scope>NUCLEOTIDE SEQUENCE</scope>
    <source>
        <strain evidence="1">Expedition CK06-06</strain>
    </source>
</reference>
<name>X1G928_9ZZZZ</name>
<accession>X1G928</accession>
<evidence type="ECO:0000313" key="1">
    <source>
        <dbReference type="EMBL" id="GAH41335.1"/>
    </source>
</evidence>
<evidence type="ECO:0008006" key="2">
    <source>
        <dbReference type="Google" id="ProtNLM"/>
    </source>
</evidence>
<feature type="non-terminal residue" evidence="1">
    <location>
        <position position="79"/>
    </location>
</feature>
<protein>
    <recommendedName>
        <fullName evidence="2">Radical SAM core domain-containing protein</fullName>
    </recommendedName>
</protein>
<dbReference type="EMBL" id="BARU01013830">
    <property type="protein sequence ID" value="GAH41335.1"/>
    <property type="molecule type" value="Genomic_DNA"/>
</dbReference>